<dbReference type="Pfam" id="PF00593">
    <property type="entry name" value="TonB_dep_Rec_b-barrel"/>
    <property type="match status" value="1"/>
</dbReference>
<organism evidence="16 17">
    <name type="scientific">Thalassotalea psychrophila</name>
    <dbReference type="NCBI Taxonomy" id="3065647"/>
    <lineage>
        <taxon>Bacteria</taxon>
        <taxon>Pseudomonadati</taxon>
        <taxon>Pseudomonadota</taxon>
        <taxon>Gammaproteobacteria</taxon>
        <taxon>Alteromonadales</taxon>
        <taxon>Colwelliaceae</taxon>
        <taxon>Thalassotalea</taxon>
    </lineage>
</organism>
<dbReference type="Proteomes" id="UP001258994">
    <property type="component" value="Chromosome"/>
</dbReference>
<dbReference type="InterPro" id="IPR000531">
    <property type="entry name" value="Beta-barrel_TonB"/>
</dbReference>
<keyword evidence="10 11" id="KW-0998">Cell outer membrane</keyword>
<feature type="signal peptide" evidence="13">
    <location>
        <begin position="1"/>
        <end position="29"/>
    </location>
</feature>
<comment type="subcellular location">
    <subcellularLocation>
        <location evidence="1 11">Cell outer membrane</location>
        <topology evidence="1 11">Multi-pass membrane protein</topology>
    </subcellularLocation>
</comment>
<gene>
    <name evidence="16" type="ORF">RGQ13_09945</name>
</gene>
<comment type="similarity">
    <text evidence="11 12">Belongs to the TonB-dependent receptor family.</text>
</comment>
<feature type="domain" description="TonB-dependent receptor plug" evidence="15">
    <location>
        <begin position="55"/>
        <end position="162"/>
    </location>
</feature>
<keyword evidence="3 11" id="KW-1134">Transmembrane beta strand</keyword>
<evidence type="ECO:0000256" key="13">
    <source>
        <dbReference type="SAM" id="SignalP"/>
    </source>
</evidence>
<dbReference type="PANTHER" id="PTHR32552">
    <property type="entry name" value="FERRICHROME IRON RECEPTOR-RELATED"/>
    <property type="match status" value="1"/>
</dbReference>
<dbReference type="Pfam" id="PF07715">
    <property type="entry name" value="Plug"/>
    <property type="match status" value="1"/>
</dbReference>
<keyword evidence="2 11" id="KW-0813">Transport</keyword>
<keyword evidence="7" id="KW-0406">Ion transport</keyword>
<feature type="domain" description="TonB-dependent receptor-like beta-barrel" evidence="14">
    <location>
        <begin position="256"/>
        <end position="666"/>
    </location>
</feature>
<evidence type="ECO:0000313" key="17">
    <source>
        <dbReference type="Proteomes" id="UP001258994"/>
    </source>
</evidence>
<sequence>MNLQNAFKATKSSLATAITLALIPTTVLAQTTTEAELDKDLEVIQVVGDFREQNLQKTASSLSVVNNDDIALRNAQNLEEIVLATPNVNFSSGSSRARYYQIRGIGERSQFKEPINPSVGVIIDEVDFTGIGSATSLYDVKQVEIFRGPQGTKFGASAMAGVINITTFDPAQDFEGSVKVMAGNYNSSSLGLMLSGPATDKLGYRFAIEQFQSDGFIENTYLDKEDTNNKDELTVRTKLQYKPTNDLIIDMSLFYLDFDNGYDAFSLDNNRETLSDQPGFDTQETVATSVKATYSGLNTFDVVTIVSYADSDLDYGYDEDWSNAELCLENDCPWGDYSSTDHYFREKTTSTQELRLVSKPDHQILANTTSWVAGIYHKTEDEDLLRQYTYNDGDYLSEFEATTIAGFVQLDSKLSNNLTLTTGIRFEDRDADYSNSEGTSFEPSDSMVGGKVVLAYEATDDSLVYGSVNRGFKAGGVNSTGSLSDENREFEPEYVMNYELGLKQNYLDGDAYARFAIFYMDRTDMQVSTYAANKRPDGSEEFITYLDNAAEGTNQGIEIDAAWNISDSFEVYGAFGLLDSEYVDFINGNGDDLSGREQAHAPKYQYNVGVNYYVNDQWLVNVNVDGKDEYFFSDTHEEKSDAIDLVNASITYFQDSWQVKLWGRNITDKDYQTRGFYFGNDPRDSYTAKGYYQLAAPAEFGVTLDYQF</sequence>
<evidence type="ECO:0000259" key="15">
    <source>
        <dbReference type="Pfam" id="PF07715"/>
    </source>
</evidence>
<evidence type="ECO:0000256" key="1">
    <source>
        <dbReference type="ARBA" id="ARBA00004571"/>
    </source>
</evidence>
<keyword evidence="8 12" id="KW-0798">TonB box</keyword>
<dbReference type="RefSeq" id="WP_348389600.1">
    <property type="nucleotide sequence ID" value="NZ_CP134145.1"/>
</dbReference>
<evidence type="ECO:0000256" key="10">
    <source>
        <dbReference type="ARBA" id="ARBA00023237"/>
    </source>
</evidence>
<dbReference type="Gene3D" id="2.40.170.20">
    <property type="entry name" value="TonB-dependent receptor, beta-barrel domain"/>
    <property type="match status" value="1"/>
</dbReference>
<dbReference type="InterPro" id="IPR039426">
    <property type="entry name" value="TonB-dep_rcpt-like"/>
</dbReference>
<evidence type="ECO:0000259" key="14">
    <source>
        <dbReference type="Pfam" id="PF00593"/>
    </source>
</evidence>
<dbReference type="InterPro" id="IPR012910">
    <property type="entry name" value="Plug_dom"/>
</dbReference>
<keyword evidence="6" id="KW-0408">Iron</keyword>
<keyword evidence="13" id="KW-0732">Signal</keyword>
<proteinExistence type="inferred from homology"/>
<protein>
    <submittedName>
        <fullName evidence="16">TonB-dependent receptor</fullName>
    </submittedName>
</protein>
<evidence type="ECO:0000256" key="11">
    <source>
        <dbReference type="PROSITE-ProRule" id="PRU01360"/>
    </source>
</evidence>
<evidence type="ECO:0000256" key="9">
    <source>
        <dbReference type="ARBA" id="ARBA00023136"/>
    </source>
</evidence>
<keyword evidence="5 11" id="KW-0812">Transmembrane</keyword>
<evidence type="ECO:0000256" key="3">
    <source>
        <dbReference type="ARBA" id="ARBA00022452"/>
    </source>
</evidence>
<dbReference type="PROSITE" id="PS52016">
    <property type="entry name" value="TONB_DEPENDENT_REC_3"/>
    <property type="match status" value="1"/>
</dbReference>
<dbReference type="InterPro" id="IPR036942">
    <property type="entry name" value="Beta-barrel_TonB_sf"/>
</dbReference>
<dbReference type="SUPFAM" id="SSF56935">
    <property type="entry name" value="Porins"/>
    <property type="match status" value="1"/>
</dbReference>
<keyword evidence="4" id="KW-0410">Iron transport</keyword>
<evidence type="ECO:0000256" key="4">
    <source>
        <dbReference type="ARBA" id="ARBA00022496"/>
    </source>
</evidence>
<evidence type="ECO:0000256" key="12">
    <source>
        <dbReference type="RuleBase" id="RU003357"/>
    </source>
</evidence>
<evidence type="ECO:0000256" key="7">
    <source>
        <dbReference type="ARBA" id="ARBA00023065"/>
    </source>
</evidence>
<feature type="chain" id="PRO_5046566620" evidence="13">
    <location>
        <begin position="30"/>
        <end position="708"/>
    </location>
</feature>
<keyword evidence="17" id="KW-1185">Reference proteome</keyword>
<dbReference type="CDD" id="cd01347">
    <property type="entry name" value="ligand_gated_channel"/>
    <property type="match status" value="1"/>
</dbReference>
<dbReference type="PANTHER" id="PTHR32552:SF81">
    <property type="entry name" value="TONB-DEPENDENT OUTER MEMBRANE RECEPTOR"/>
    <property type="match status" value="1"/>
</dbReference>
<dbReference type="EMBL" id="CP134145">
    <property type="protein sequence ID" value="WNC70460.1"/>
    <property type="molecule type" value="Genomic_DNA"/>
</dbReference>
<evidence type="ECO:0000313" key="16">
    <source>
        <dbReference type="EMBL" id="WNC70460.1"/>
    </source>
</evidence>
<accession>A0ABY9TRV1</accession>
<evidence type="ECO:0000256" key="6">
    <source>
        <dbReference type="ARBA" id="ARBA00023004"/>
    </source>
</evidence>
<reference evidence="17" key="1">
    <citation type="submission" date="2023-09" db="EMBL/GenBank/DDBJ databases">
        <authorList>
            <person name="Li S."/>
            <person name="Li X."/>
            <person name="Zhang C."/>
            <person name="Zhao Z."/>
        </authorList>
    </citation>
    <scope>NUCLEOTIDE SEQUENCE [LARGE SCALE GENOMIC DNA]</scope>
    <source>
        <strain evidence="17">SQ149</strain>
    </source>
</reference>
<evidence type="ECO:0000256" key="2">
    <source>
        <dbReference type="ARBA" id="ARBA00022448"/>
    </source>
</evidence>
<keyword evidence="16" id="KW-0675">Receptor</keyword>
<evidence type="ECO:0000256" key="5">
    <source>
        <dbReference type="ARBA" id="ARBA00022692"/>
    </source>
</evidence>
<name>A0ABY9TRV1_9GAMM</name>
<keyword evidence="9 11" id="KW-0472">Membrane</keyword>
<evidence type="ECO:0000256" key="8">
    <source>
        <dbReference type="ARBA" id="ARBA00023077"/>
    </source>
</evidence>